<name>A0A6B0RWR5_9CETA</name>
<accession>A0A6B0RWR5</accession>
<reference evidence="2" key="1">
    <citation type="submission" date="2019-10" db="EMBL/GenBank/DDBJ databases">
        <title>The sequence and de novo assembly of the wild yak genome.</title>
        <authorList>
            <person name="Liu Y."/>
        </authorList>
    </citation>
    <scope>NUCLEOTIDE SEQUENCE [LARGE SCALE GENOMIC DNA]</scope>
    <source>
        <strain evidence="2">WY2019</strain>
    </source>
</reference>
<dbReference type="Proteomes" id="UP000322234">
    <property type="component" value="Unassembled WGS sequence"/>
</dbReference>
<sequence>MNNHKPNEDSSEEALDYQEEAAEILWSSKVEDDHDDHENEGNISLVSPKALVQRSPVPRRTLSDSPSTAKRSAITRLGDLQPLLPRTPQSSLALTLADRTAQSSNCCIFSPEMKLSQRGDLSPGSLASAVLHNLESECCSALPELLMLCTLPSGSKSQL</sequence>
<dbReference type="AlphaFoldDB" id="A0A6B0RWR5"/>
<organism evidence="2 3">
    <name type="scientific">Bos mutus</name>
    <name type="common">wild yak</name>
    <dbReference type="NCBI Taxonomy" id="72004"/>
    <lineage>
        <taxon>Eukaryota</taxon>
        <taxon>Metazoa</taxon>
        <taxon>Chordata</taxon>
        <taxon>Craniata</taxon>
        <taxon>Vertebrata</taxon>
        <taxon>Euteleostomi</taxon>
        <taxon>Mammalia</taxon>
        <taxon>Eutheria</taxon>
        <taxon>Laurasiatheria</taxon>
        <taxon>Artiodactyla</taxon>
        <taxon>Ruminantia</taxon>
        <taxon>Pecora</taxon>
        <taxon>Bovidae</taxon>
        <taxon>Bovinae</taxon>
        <taxon>Bos</taxon>
    </lineage>
</organism>
<dbReference type="EMBL" id="VBQZ03000116">
    <property type="protein sequence ID" value="MXQ94569.1"/>
    <property type="molecule type" value="Genomic_DNA"/>
</dbReference>
<protein>
    <submittedName>
        <fullName evidence="2">Uncharacterized protein</fullName>
    </submittedName>
</protein>
<feature type="region of interest" description="Disordered" evidence="1">
    <location>
        <begin position="24"/>
        <end position="44"/>
    </location>
</feature>
<evidence type="ECO:0000313" key="3">
    <source>
        <dbReference type="Proteomes" id="UP000322234"/>
    </source>
</evidence>
<gene>
    <name evidence="2" type="ORF">E5288_WYG008674</name>
</gene>
<evidence type="ECO:0000256" key="1">
    <source>
        <dbReference type="SAM" id="MobiDB-lite"/>
    </source>
</evidence>
<evidence type="ECO:0000313" key="2">
    <source>
        <dbReference type="EMBL" id="MXQ94569.1"/>
    </source>
</evidence>
<keyword evidence="3" id="KW-1185">Reference proteome</keyword>
<proteinExistence type="predicted"/>
<feature type="compositionally biased region" description="Basic and acidic residues" evidence="1">
    <location>
        <begin position="29"/>
        <end position="40"/>
    </location>
</feature>
<comment type="caution">
    <text evidence="2">The sequence shown here is derived from an EMBL/GenBank/DDBJ whole genome shotgun (WGS) entry which is preliminary data.</text>
</comment>